<gene>
    <name evidence="1" type="ORF">PVT68_14405</name>
</gene>
<evidence type="ECO:0000313" key="1">
    <source>
        <dbReference type="EMBL" id="WGL15955.1"/>
    </source>
</evidence>
<keyword evidence="2" id="KW-1185">Reference proteome</keyword>
<dbReference type="PANTHER" id="PTHR17985">
    <property type="entry name" value="SER/THR-RICH PROTEIN T10 IN DGCR REGION"/>
    <property type="match status" value="1"/>
</dbReference>
<reference evidence="1 2" key="1">
    <citation type="submission" date="2023-02" db="EMBL/GenBank/DDBJ databases">
        <title>Description and genomic characterization of Microbulbifer bruguierae sp. nov., isolated from the sediment of mangrove plant Bruguiera sexangula.</title>
        <authorList>
            <person name="Long M."/>
        </authorList>
    </citation>
    <scope>NUCLEOTIDE SEQUENCE [LARGE SCALE GENOMIC DNA]</scope>
    <source>
        <strain evidence="1 2">H12</strain>
    </source>
</reference>
<proteinExistence type="predicted"/>
<dbReference type="PANTHER" id="PTHR17985:SF8">
    <property type="entry name" value="TRANSPORT AND GOLGI ORGANIZATION PROTEIN 2 HOMOLOG"/>
    <property type="match status" value="1"/>
</dbReference>
<protein>
    <submittedName>
        <fullName evidence="1">NRDE family protein</fullName>
    </submittedName>
</protein>
<dbReference type="EMBL" id="CP118605">
    <property type="protein sequence ID" value="WGL15955.1"/>
    <property type="molecule type" value="Genomic_DNA"/>
</dbReference>
<dbReference type="Pfam" id="PF05742">
    <property type="entry name" value="TANGO2"/>
    <property type="match status" value="1"/>
</dbReference>
<dbReference type="Proteomes" id="UP001236500">
    <property type="component" value="Chromosome"/>
</dbReference>
<evidence type="ECO:0000313" key="2">
    <source>
        <dbReference type="Proteomes" id="UP001236500"/>
    </source>
</evidence>
<dbReference type="InterPro" id="IPR008551">
    <property type="entry name" value="TANGO2"/>
</dbReference>
<accession>A0ABY8NBA1</accession>
<dbReference type="RefSeq" id="WP_280319194.1">
    <property type="nucleotide sequence ID" value="NZ_CP118605.1"/>
</dbReference>
<organism evidence="1 2">
    <name type="scientific">Microbulbifer bruguierae</name>
    <dbReference type="NCBI Taxonomy" id="3029061"/>
    <lineage>
        <taxon>Bacteria</taxon>
        <taxon>Pseudomonadati</taxon>
        <taxon>Pseudomonadota</taxon>
        <taxon>Gammaproteobacteria</taxon>
        <taxon>Cellvibrionales</taxon>
        <taxon>Microbulbiferaceae</taxon>
        <taxon>Microbulbifer</taxon>
    </lineage>
</organism>
<name>A0ABY8NBA1_9GAMM</name>
<sequence length="276" mass="29596">MCLLLIAYRQHPRYPLILLANRDEFYQRPTAPAAVWDTPPLLAGRDLAAGGTWLGATNGGRIAAVTNVREPGAAEPPNMLSRGEIPVEFLASGSSPRAFSAQLQLSGERYRGFNALLYDPQAEVPLICAGNRHAPFPFTSGIHGISNGAADAPWPKVRSGKLRLASLIQSLPAAAPAETLLAPSMALLQDATTPADSQLPDTGVGRQLERALAPIFIHIPPNQGFAPETGGYGTRASTLVMVDATGAVNFWEQRYNDGRIDREAAYFYLAPPPYPQ</sequence>